<proteinExistence type="predicted"/>
<name>H8X509_CANO9</name>
<sequence>MYKYVQNSPVVSEPVFKNIHKLEDSVESEPKRFKSQPQQPTTMSSQQQFNQSHMSSQQQFNQSHMSNSSTGSSTTMYHDTTKGTFTPLTTTNSYDGLYHKMTAVSMIDEQHFTKDQQQSRQSSQIESKQQSITITSSNFDCPCGHLHGPGQGHHEDIGAVGFADFPLLRGPD</sequence>
<evidence type="ECO:0000313" key="2">
    <source>
        <dbReference type="EMBL" id="CCG23102.1"/>
    </source>
</evidence>
<dbReference type="OrthoDB" id="4026234at2759"/>
<feature type="region of interest" description="Disordered" evidence="1">
    <location>
        <begin position="112"/>
        <end position="131"/>
    </location>
</feature>
<feature type="compositionally biased region" description="Low complexity" evidence="1">
    <location>
        <begin position="63"/>
        <end position="75"/>
    </location>
</feature>
<gene>
    <name evidence="2" type="ORF">CORT_0D02560</name>
</gene>
<feature type="compositionally biased region" description="Polar residues" evidence="1">
    <location>
        <begin position="49"/>
        <end position="62"/>
    </location>
</feature>
<reference evidence="2 3" key="1">
    <citation type="journal article" date="2012" name="PLoS ONE">
        <title>Sequence and analysis of the genome of the pathogenic yeast Candida orthopsilosis.</title>
        <authorList>
            <person name="Riccombeni A."/>
            <person name="Vidanes G."/>
            <person name="Proux-Wera E."/>
            <person name="Wolfe K.H."/>
            <person name="Butler G."/>
        </authorList>
    </citation>
    <scope>NUCLEOTIDE SEQUENCE [LARGE SCALE GENOMIC DNA]</scope>
    <source>
        <strain evidence="2 3">Co 90-125</strain>
    </source>
</reference>
<dbReference type="KEGG" id="cot:CORT_0D02560"/>
<dbReference type="HOGENOM" id="CLU_1643468_0_0_1"/>
<feature type="compositionally biased region" description="Basic and acidic residues" evidence="1">
    <location>
        <begin position="22"/>
        <end position="32"/>
    </location>
</feature>
<feature type="region of interest" description="Disordered" evidence="1">
    <location>
        <begin position="22"/>
        <end position="91"/>
    </location>
</feature>
<keyword evidence="3" id="KW-1185">Reference proteome</keyword>
<dbReference type="Proteomes" id="UP000005018">
    <property type="component" value="Chromosome 4"/>
</dbReference>
<accession>H8X509</accession>
<protein>
    <submittedName>
        <fullName evidence="2">Uncharacterized protein</fullName>
    </submittedName>
</protein>
<evidence type="ECO:0000256" key="1">
    <source>
        <dbReference type="SAM" id="MobiDB-lite"/>
    </source>
</evidence>
<feature type="compositionally biased region" description="Low complexity" evidence="1">
    <location>
        <begin position="35"/>
        <end position="48"/>
    </location>
</feature>
<feature type="compositionally biased region" description="Low complexity" evidence="1">
    <location>
        <begin position="116"/>
        <end position="131"/>
    </location>
</feature>
<evidence type="ECO:0000313" key="3">
    <source>
        <dbReference type="Proteomes" id="UP000005018"/>
    </source>
</evidence>
<feature type="compositionally biased region" description="Low complexity" evidence="1">
    <location>
        <begin position="82"/>
        <end position="91"/>
    </location>
</feature>
<dbReference type="GeneID" id="14540570"/>
<organism evidence="2 3">
    <name type="scientific">Candida orthopsilosis (strain 90-125)</name>
    <name type="common">Yeast</name>
    <dbReference type="NCBI Taxonomy" id="1136231"/>
    <lineage>
        <taxon>Eukaryota</taxon>
        <taxon>Fungi</taxon>
        <taxon>Dikarya</taxon>
        <taxon>Ascomycota</taxon>
        <taxon>Saccharomycotina</taxon>
        <taxon>Pichiomycetes</taxon>
        <taxon>Debaryomycetaceae</taxon>
        <taxon>Candida/Lodderomyces clade</taxon>
        <taxon>Candida</taxon>
    </lineage>
</organism>
<dbReference type="eggNOG" id="ENOG502RQF4">
    <property type="taxonomic scope" value="Eukaryota"/>
</dbReference>
<dbReference type="RefSeq" id="XP_003869238.1">
    <property type="nucleotide sequence ID" value="XM_003869189.1"/>
</dbReference>
<dbReference type="EMBL" id="HE681722">
    <property type="protein sequence ID" value="CCG23102.1"/>
    <property type="molecule type" value="Genomic_DNA"/>
</dbReference>
<dbReference type="AlphaFoldDB" id="H8X509"/>